<dbReference type="Pfam" id="PF03466">
    <property type="entry name" value="LysR_substrate"/>
    <property type="match status" value="1"/>
</dbReference>
<evidence type="ECO:0000256" key="1">
    <source>
        <dbReference type="ARBA" id="ARBA00009437"/>
    </source>
</evidence>
<evidence type="ECO:0000256" key="2">
    <source>
        <dbReference type="ARBA" id="ARBA00023015"/>
    </source>
</evidence>
<reference evidence="7 8" key="1">
    <citation type="submission" date="2018-10" db="EMBL/GenBank/DDBJ databases">
        <title>Genome Sequencing of Pantoea dispersa DSM 32899.</title>
        <authorList>
            <person name="Nawrath M."/>
            <person name="Ottenheim C."/>
            <person name="Wilm A."/>
            <person name="Zimmermann W."/>
            <person name="Wu J.C."/>
        </authorList>
    </citation>
    <scope>NUCLEOTIDE SEQUENCE [LARGE SCALE GENOMIC DNA]</scope>
    <source>
        <strain evidence="7 8">DSM 32899</strain>
        <plasmid evidence="7 8">unnamed1</plasmid>
    </source>
</reference>
<dbReference type="GO" id="GO:0003700">
    <property type="term" value="F:DNA-binding transcription factor activity"/>
    <property type="evidence" value="ECO:0007669"/>
    <property type="project" value="InterPro"/>
</dbReference>
<evidence type="ECO:0000259" key="6">
    <source>
        <dbReference type="PROSITE" id="PS50931"/>
    </source>
</evidence>
<keyword evidence="4" id="KW-0804">Transcription</keyword>
<dbReference type="FunFam" id="1.10.10.10:FF:000001">
    <property type="entry name" value="LysR family transcriptional regulator"/>
    <property type="match status" value="1"/>
</dbReference>
<dbReference type="GO" id="GO:0006351">
    <property type="term" value="P:DNA-templated transcription"/>
    <property type="evidence" value="ECO:0007669"/>
    <property type="project" value="TreeGrafter"/>
</dbReference>
<dbReference type="SUPFAM" id="SSF46785">
    <property type="entry name" value="Winged helix' DNA-binding domain"/>
    <property type="match status" value="1"/>
</dbReference>
<keyword evidence="5" id="KW-0812">Transmembrane</keyword>
<keyword evidence="3" id="KW-0238">DNA-binding</keyword>
<sequence>MINLQRLGMFVAVVEAGSFTGAAQTLGLTKAVVSFNIKQLEEALSVSLLTRSTRRVSPTDSGERFYHRCLQLLQDAESALEEVRSDHAGLSGLLRITTTAEYGVRVIVPALADFAAKHPQLRIQHVSSSKNDDLITGRFDVAIRLGHLADSSHHARLIDQFDILAVAAPRYLNTLAVPSIRNLAQLAAAKWIAHSRLSTPLSWQVTAPDGENVLLNASHSARVMADSAASLLAFALAGAGVAILPAWLVQDEIAKGRLVQVLPDHHFPRQGIYALYPNTRHVPEKVRAFIDFLHARVAAAHSTPLSDAAR</sequence>
<keyword evidence="8" id="KW-1185">Reference proteome</keyword>
<keyword evidence="5" id="KW-0472">Membrane</keyword>
<dbReference type="Gene3D" id="3.40.190.290">
    <property type="match status" value="1"/>
</dbReference>
<evidence type="ECO:0000256" key="4">
    <source>
        <dbReference type="ARBA" id="ARBA00023163"/>
    </source>
</evidence>
<gene>
    <name evidence="7" type="ORF">D8B20_19885</name>
</gene>
<geneLocation type="plasmid" evidence="7 8">
    <name>unnamed1</name>
</geneLocation>
<comment type="similarity">
    <text evidence="1">Belongs to the LysR transcriptional regulatory family.</text>
</comment>
<dbReference type="SUPFAM" id="SSF53850">
    <property type="entry name" value="Periplasmic binding protein-like II"/>
    <property type="match status" value="1"/>
</dbReference>
<dbReference type="InterPro" id="IPR000847">
    <property type="entry name" value="LysR_HTH_N"/>
</dbReference>
<keyword evidence="2" id="KW-0805">Transcription regulation</keyword>
<dbReference type="Gene3D" id="1.10.10.10">
    <property type="entry name" value="Winged helix-like DNA-binding domain superfamily/Winged helix DNA-binding domain"/>
    <property type="match status" value="1"/>
</dbReference>
<dbReference type="AlphaFoldDB" id="A0A518XJ00"/>
<dbReference type="EMBL" id="CP032703">
    <property type="protein sequence ID" value="QDY44168.1"/>
    <property type="molecule type" value="Genomic_DNA"/>
</dbReference>
<dbReference type="GO" id="GO:0043565">
    <property type="term" value="F:sequence-specific DNA binding"/>
    <property type="evidence" value="ECO:0007669"/>
    <property type="project" value="TreeGrafter"/>
</dbReference>
<feature type="domain" description="HTH lysR-type" evidence="6">
    <location>
        <begin position="2"/>
        <end position="59"/>
    </location>
</feature>
<proteinExistence type="inferred from homology"/>
<dbReference type="PANTHER" id="PTHR30537">
    <property type="entry name" value="HTH-TYPE TRANSCRIPTIONAL REGULATOR"/>
    <property type="match status" value="1"/>
</dbReference>
<dbReference type="OrthoDB" id="9786526at2"/>
<evidence type="ECO:0000313" key="7">
    <source>
        <dbReference type="EMBL" id="QDY44168.1"/>
    </source>
</evidence>
<organism evidence="7 8">
    <name type="scientific">Candidatus Pantoea soli</name>
    <dbReference type="NCBI Taxonomy" id="3098669"/>
    <lineage>
        <taxon>Bacteria</taxon>
        <taxon>Pseudomonadati</taxon>
        <taxon>Pseudomonadota</taxon>
        <taxon>Gammaproteobacteria</taxon>
        <taxon>Enterobacterales</taxon>
        <taxon>Erwiniaceae</taxon>
        <taxon>Pantoea</taxon>
    </lineage>
</organism>
<dbReference type="RefSeq" id="WP_145891532.1">
    <property type="nucleotide sequence ID" value="NZ_CP032703.1"/>
</dbReference>
<dbReference type="InterPro" id="IPR036388">
    <property type="entry name" value="WH-like_DNA-bd_sf"/>
</dbReference>
<dbReference type="InterPro" id="IPR036390">
    <property type="entry name" value="WH_DNA-bd_sf"/>
</dbReference>
<feature type="transmembrane region" description="Helical" evidence="5">
    <location>
        <begin position="228"/>
        <end position="249"/>
    </location>
</feature>
<protein>
    <submittedName>
        <fullName evidence="7">LysR family transcriptional regulator</fullName>
    </submittedName>
</protein>
<dbReference type="Pfam" id="PF00126">
    <property type="entry name" value="HTH_1"/>
    <property type="match status" value="1"/>
</dbReference>
<evidence type="ECO:0000256" key="3">
    <source>
        <dbReference type="ARBA" id="ARBA00023125"/>
    </source>
</evidence>
<keyword evidence="5" id="KW-1133">Transmembrane helix</keyword>
<keyword evidence="7" id="KW-0614">Plasmid</keyword>
<dbReference type="CDD" id="cd08422">
    <property type="entry name" value="PBP2_CrgA_like"/>
    <property type="match status" value="1"/>
</dbReference>
<evidence type="ECO:0000313" key="8">
    <source>
        <dbReference type="Proteomes" id="UP000319411"/>
    </source>
</evidence>
<evidence type="ECO:0000256" key="5">
    <source>
        <dbReference type="SAM" id="Phobius"/>
    </source>
</evidence>
<dbReference type="KEGG" id="pdis:D8B20_19885"/>
<accession>A0A518XJ00</accession>
<dbReference type="InterPro" id="IPR058163">
    <property type="entry name" value="LysR-type_TF_proteobact-type"/>
</dbReference>
<dbReference type="Proteomes" id="UP000319411">
    <property type="component" value="Plasmid unnamed1"/>
</dbReference>
<name>A0A518XJ00_9GAMM</name>
<dbReference type="PANTHER" id="PTHR30537:SF66">
    <property type="entry name" value="IRON-REGULATED VIRULENCE REGULATORY PROTEIN IRGB"/>
    <property type="match status" value="1"/>
</dbReference>
<dbReference type="InterPro" id="IPR005119">
    <property type="entry name" value="LysR_subst-bd"/>
</dbReference>
<dbReference type="PROSITE" id="PS50931">
    <property type="entry name" value="HTH_LYSR"/>
    <property type="match status" value="1"/>
</dbReference>